<name>A0AAW1MWF6_SAPOF</name>
<evidence type="ECO:0000313" key="3">
    <source>
        <dbReference type="Proteomes" id="UP001443914"/>
    </source>
</evidence>
<evidence type="ECO:0000313" key="2">
    <source>
        <dbReference type="EMBL" id="KAK9750567.1"/>
    </source>
</evidence>
<evidence type="ECO:0000256" key="1">
    <source>
        <dbReference type="SAM" id="MobiDB-lite"/>
    </source>
</evidence>
<protein>
    <submittedName>
        <fullName evidence="2">Uncharacterized protein</fullName>
    </submittedName>
</protein>
<proteinExistence type="predicted"/>
<reference evidence="2" key="1">
    <citation type="submission" date="2024-03" db="EMBL/GenBank/DDBJ databases">
        <title>WGS assembly of Saponaria officinalis var. Norfolk2.</title>
        <authorList>
            <person name="Jenkins J."/>
            <person name="Shu S."/>
            <person name="Grimwood J."/>
            <person name="Barry K."/>
            <person name="Goodstein D."/>
            <person name="Schmutz J."/>
            <person name="Leebens-Mack J."/>
            <person name="Osbourn A."/>
        </authorList>
    </citation>
    <scope>NUCLEOTIDE SEQUENCE [LARGE SCALE GENOMIC DNA]</scope>
    <source>
        <strain evidence="2">JIC</strain>
    </source>
</reference>
<dbReference type="EMBL" id="JBDFQZ010000002">
    <property type="protein sequence ID" value="KAK9750567.1"/>
    <property type="molecule type" value="Genomic_DNA"/>
</dbReference>
<accession>A0AAW1MWF6</accession>
<feature type="region of interest" description="Disordered" evidence="1">
    <location>
        <begin position="1"/>
        <end position="35"/>
    </location>
</feature>
<sequence>MINEHILTNTSPTNKRILEGTNKTPNNNFQPIRDTFSNDLHNDITKTNRPEIFRSLRISNLRDKSNERTIEGFIDNPRAKGLKHHINNVPLNERPTLLIENRGDTV</sequence>
<gene>
    <name evidence="2" type="ORF">RND81_02G206300</name>
</gene>
<organism evidence="2 3">
    <name type="scientific">Saponaria officinalis</name>
    <name type="common">Common soapwort</name>
    <name type="synonym">Lychnis saponaria</name>
    <dbReference type="NCBI Taxonomy" id="3572"/>
    <lineage>
        <taxon>Eukaryota</taxon>
        <taxon>Viridiplantae</taxon>
        <taxon>Streptophyta</taxon>
        <taxon>Embryophyta</taxon>
        <taxon>Tracheophyta</taxon>
        <taxon>Spermatophyta</taxon>
        <taxon>Magnoliopsida</taxon>
        <taxon>eudicotyledons</taxon>
        <taxon>Gunneridae</taxon>
        <taxon>Pentapetalae</taxon>
        <taxon>Caryophyllales</taxon>
        <taxon>Caryophyllaceae</taxon>
        <taxon>Caryophylleae</taxon>
        <taxon>Saponaria</taxon>
    </lineage>
</organism>
<dbReference type="AlphaFoldDB" id="A0AAW1MWF6"/>
<comment type="caution">
    <text evidence="2">The sequence shown here is derived from an EMBL/GenBank/DDBJ whole genome shotgun (WGS) entry which is preliminary data.</text>
</comment>
<feature type="compositionally biased region" description="Polar residues" evidence="1">
    <location>
        <begin position="1"/>
        <end position="14"/>
    </location>
</feature>
<feature type="compositionally biased region" description="Polar residues" evidence="1">
    <location>
        <begin position="21"/>
        <end position="35"/>
    </location>
</feature>
<keyword evidence="3" id="KW-1185">Reference proteome</keyword>
<dbReference type="Proteomes" id="UP001443914">
    <property type="component" value="Unassembled WGS sequence"/>
</dbReference>